<dbReference type="EMBL" id="JBHSEL010000031">
    <property type="protein sequence ID" value="MFC4624198.1"/>
    <property type="molecule type" value="Genomic_DNA"/>
</dbReference>
<proteinExistence type="predicted"/>
<keyword evidence="2" id="KW-1185">Reference proteome</keyword>
<evidence type="ECO:0000313" key="1">
    <source>
        <dbReference type="EMBL" id="MFC4624198.1"/>
    </source>
</evidence>
<protein>
    <submittedName>
        <fullName evidence="1">Uncharacterized protein</fullName>
    </submittedName>
</protein>
<gene>
    <name evidence="1" type="ORF">ACFO1V_02980</name>
</gene>
<evidence type="ECO:0000313" key="2">
    <source>
        <dbReference type="Proteomes" id="UP001596042"/>
    </source>
</evidence>
<organism evidence="1 2">
    <name type="scientific">Daeguia caeni</name>
    <dbReference type="NCBI Taxonomy" id="439612"/>
    <lineage>
        <taxon>Bacteria</taxon>
        <taxon>Pseudomonadati</taxon>
        <taxon>Pseudomonadota</taxon>
        <taxon>Alphaproteobacteria</taxon>
        <taxon>Hyphomicrobiales</taxon>
        <taxon>Brucellaceae</taxon>
        <taxon>Daeguia</taxon>
    </lineage>
</organism>
<reference evidence="2" key="1">
    <citation type="journal article" date="2019" name="Int. J. Syst. Evol. Microbiol.">
        <title>The Global Catalogue of Microorganisms (GCM) 10K type strain sequencing project: providing services to taxonomists for standard genome sequencing and annotation.</title>
        <authorList>
            <consortium name="The Broad Institute Genomics Platform"/>
            <consortium name="The Broad Institute Genome Sequencing Center for Infectious Disease"/>
            <person name="Wu L."/>
            <person name="Ma J."/>
        </authorList>
    </citation>
    <scope>NUCLEOTIDE SEQUENCE [LARGE SCALE GENOMIC DNA]</scope>
    <source>
        <strain evidence="2">CGMCC 1.15731</strain>
    </source>
</reference>
<dbReference type="Proteomes" id="UP001596042">
    <property type="component" value="Unassembled WGS sequence"/>
</dbReference>
<dbReference type="RefSeq" id="WP_374833076.1">
    <property type="nucleotide sequence ID" value="NZ_JBHEEZ010000020.1"/>
</dbReference>
<name>A0ABV9H431_9HYPH</name>
<accession>A0ABV9H431</accession>
<sequence length="73" mass="8564">MNTQSLRIHADTRRSRSKLRRYIEIHEQLRREVEAARMSTEIIGEVERVLAETDFSVSYSCADNARHVIGEFK</sequence>
<comment type="caution">
    <text evidence="1">The sequence shown here is derived from an EMBL/GenBank/DDBJ whole genome shotgun (WGS) entry which is preliminary data.</text>
</comment>